<evidence type="ECO:0000256" key="4">
    <source>
        <dbReference type="ARBA" id="ARBA00022840"/>
    </source>
</evidence>
<evidence type="ECO:0000256" key="3">
    <source>
        <dbReference type="ARBA" id="ARBA00022741"/>
    </source>
</evidence>
<name>A0A1F7HA46_9BACT</name>
<evidence type="ECO:0000256" key="5">
    <source>
        <dbReference type="ARBA" id="ARBA00022842"/>
    </source>
</evidence>
<dbReference type="InterPro" id="IPR027417">
    <property type="entry name" value="P-loop_NTPase"/>
</dbReference>
<dbReference type="Gene3D" id="3.40.50.300">
    <property type="entry name" value="P-loop containing nucleotide triphosphate hydrolases"/>
    <property type="match status" value="1"/>
</dbReference>
<sequence length="370" mass="41375">MKLSIGIVGLPNVGKSTLFNALLKKQVANVANYPFCTIEPNVGIIEVPDERLPVLAKIVNTSKIVPAVVEFYDIAGLVKGASKGEGLGNKFLSHIREVAAIVHVVRLFEDGNVIHVSEKVNPIDDIQTIENELMLADLETLSKQKEPSTAAKALADKKEVEKYEVIKRVKEKLDKGVAVRSQNLNDEEMLLIKDLNLLTIKPVIYVFNVSETQLEQSDETKKKIKNIFSSTNYKLQSINYLYLNAKLETDVLAFNESEQKEYLKQYNLEETGLNRLIKKAYETLNLISFLTAGELEARAWTITRGTLAPQAAGVIHTDFEKKFIKADIIPYPEFVSASGWVKAREQGKVQSMGRDYVMKDGDVVEFKLGV</sequence>
<dbReference type="SUPFAM" id="SSF52540">
    <property type="entry name" value="P-loop containing nucleoside triphosphate hydrolases"/>
    <property type="match status" value="1"/>
</dbReference>
<keyword evidence="5" id="KW-0460">Magnesium</keyword>
<dbReference type="GO" id="GO:0005525">
    <property type="term" value="F:GTP binding"/>
    <property type="evidence" value="ECO:0007669"/>
    <property type="project" value="InterPro"/>
</dbReference>
<evidence type="ECO:0000313" key="9">
    <source>
        <dbReference type="EMBL" id="OGK27774.1"/>
    </source>
</evidence>
<proteinExistence type="inferred from homology"/>
<organism evidence="9 10">
    <name type="scientific">Candidatus Roizmanbacteria bacterium RIFCSPHIGHO2_02_FULL_39_9</name>
    <dbReference type="NCBI Taxonomy" id="1802040"/>
    <lineage>
        <taxon>Bacteria</taxon>
        <taxon>Candidatus Roizmaniibacteriota</taxon>
    </lineage>
</organism>
<dbReference type="InterPro" id="IPR013029">
    <property type="entry name" value="YchF_C"/>
</dbReference>
<dbReference type="PRINTS" id="PR00326">
    <property type="entry name" value="GTP1OBG"/>
</dbReference>
<comment type="cofactor">
    <cofactor evidence="1">
        <name>Mg(2+)</name>
        <dbReference type="ChEBI" id="CHEBI:18420"/>
    </cofactor>
</comment>
<dbReference type="EMBL" id="MFZP01000022">
    <property type="protein sequence ID" value="OGK27774.1"/>
    <property type="molecule type" value="Genomic_DNA"/>
</dbReference>
<dbReference type="InterPro" id="IPR023192">
    <property type="entry name" value="TGS-like_dom_sf"/>
</dbReference>
<dbReference type="PIRSF" id="PIRSF006641">
    <property type="entry name" value="CHP00092"/>
    <property type="match status" value="1"/>
</dbReference>
<dbReference type="Gene3D" id="3.10.20.30">
    <property type="match status" value="1"/>
</dbReference>
<dbReference type="FunFam" id="3.10.20.30:FF:000001">
    <property type="entry name" value="Ribosome-binding ATPase YchF"/>
    <property type="match status" value="1"/>
</dbReference>
<evidence type="ECO:0000259" key="8">
    <source>
        <dbReference type="PROSITE" id="PS51880"/>
    </source>
</evidence>
<dbReference type="PROSITE" id="PS51710">
    <property type="entry name" value="G_OBG"/>
    <property type="match status" value="1"/>
</dbReference>
<dbReference type="Gene3D" id="1.10.150.300">
    <property type="entry name" value="TGS-like domain"/>
    <property type="match status" value="1"/>
</dbReference>
<dbReference type="CDD" id="cd01900">
    <property type="entry name" value="YchF"/>
    <property type="match status" value="1"/>
</dbReference>
<dbReference type="STRING" id="1802040.A3C28_03935"/>
<dbReference type="InterPro" id="IPR004095">
    <property type="entry name" value="TGS"/>
</dbReference>
<keyword evidence="4 6" id="KW-0067">ATP-binding</keyword>
<dbReference type="PANTHER" id="PTHR23305">
    <property type="entry name" value="OBG GTPASE FAMILY"/>
    <property type="match status" value="1"/>
</dbReference>
<dbReference type="HAMAP" id="MF_00944">
    <property type="entry name" value="YchF_OLA1_ATPase"/>
    <property type="match status" value="1"/>
</dbReference>
<dbReference type="GO" id="GO:0043023">
    <property type="term" value="F:ribosomal large subunit binding"/>
    <property type="evidence" value="ECO:0007669"/>
    <property type="project" value="UniProtKB-UniRule"/>
</dbReference>
<comment type="function">
    <text evidence="6">ATPase that binds to both the 70S ribosome and the 50S ribosomal subunit in a nucleotide-independent manner.</text>
</comment>
<feature type="domain" description="OBG-type G" evidence="7">
    <location>
        <begin position="3"/>
        <end position="285"/>
    </location>
</feature>
<dbReference type="InterPro" id="IPR031167">
    <property type="entry name" value="G_OBG"/>
</dbReference>
<dbReference type="AlphaFoldDB" id="A0A1F7HA46"/>
<gene>
    <name evidence="6" type="primary">ychF</name>
    <name evidence="9" type="ORF">A3C28_03935</name>
</gene>
<evidence type="ECO:0000313" key="10">
    <source>
        <dbReference type="Proteomes" id="UP000178597"/>
    </source>
</evidence>
<dbReference type="PANTHER" id="PTHR23305:SF18">
    <property type="entry name" value="OBG-TYPE G DOMAIN-CONTAINING PROTEIN"/>
    <property type="match status" value="1"/>
</dbReference>
<dbReference type="GO" id="GO:0046872">
    <property type="term" value="F:metal ion binding"/>
    <property type="evidence" value="ECO:0007669"/>
    <property type="project" value="UniProtKB-KW"/>
</dbReference>
<dbReference type="CDD" id="cd04867">
    <property type="entry name" value="TGS_YchF_OLA1"/>
    <property type="match status" value="1"/>
</dbReference>
<dbReference type="SUPFAM" id="SSF81271">
    <property type="entry name" value="TGS-like"/>
    <property type="match status" value="1"/>
</dbReference>
<dbReference type="InterPro" id="IPR012675">
    <property type="entry name" value="Beta-grasp_dom_sf"/>
</dbReference>
<evidence type="ECO:0000256" key="6">
    <source>
        <dbReference type="HAMAP-Rule" id="MF_00944"/>
    </source>
</evidence>
<evidence type="ECO:0000256" key="1">
    <source>
        <dbReference type="ARBA" id="ARBA00001946"/>
    </source>
</evidence>
<dbReference type="PROSITE" id="PS51880">
    <property type="entry name" value="TGS"/>
    <property type="match status" value="1"/>
</dbReference>
<dbReference type="Proteomes" id="UP000178597">
    <property type="component" value="Unassembled WGS sequence"/>
</dbReference>
<dbReference type="GO" id="GO:0016887">
    <property type="term" value="F:ATP hydrolysis activity"/>
    <property type="evidence" value="ECO:0007669"/>
    <property type="project" value="UniProtKB-UniRule"/>
</dbReference>
<dbReference type="InterPro" id="IPR012676">
    <property type="entry name" value="TGS-like"/>
</dbReference>
<comment type="caution">
    <text evidence="9">The sequence shown here is derived from an EMBL/GenBank/DDBJ whole genome shotgun (WGS) entry which is preliminary data.</text>
</comment>
<comment type="similarity">
    <text evidence="6">Belongs to the TRAFAC class OBG-HflX-like GTPase superfamily. OBG GTPase family. YchF/OLA1 subfamily.</text>
</comment>
<keyword evidence="3 6" id="KW-0547">Nucleotide-binding</keyword>
<evidence type="ECO:0000259" key="7">
    <source>
        <dbReference type="PROSITE" id="PS51710"/>
    </source>
</evidence>
<protein>
    <recommendedName>
        <fullName evidence="6">Ribosome-binding ATPase YchF</fullName>
    </recommendedName>
</protein>
<dbReference type="InterPro" id="IPR041706">
    <property type="entry name" value="YchF_N"/>
</dbReference>
<dbReference type="Pfam" id="PF06071">
    <property type="entry name" value="YchF-GTPase_C"/>
    <property type="match status" value="1"/>
</dbReference>
<dbReference type="GO" id="GO:0005737">
    <property type="term" value="C:cytoplasm"/>
    <property type="evidence" value="ECO:0007669"/>
    <property type="project" value="TreeGrafter"/>
</dbReference>
<feature type="binding site" evidence="6">
    <location>
        <begin position="12"/>
        <end position="17"/>
    </location>
    <ligand>
        <name>ATP</name>
        <dbReference type="ChEBI" id="CHEBI:30616"/>
    </ligand>
</feature>
<reference evidence="9 10" key="1">
    <citation type="journal article" date="2016" name="Nat. Commun.">
        <title>Thousands of microbial genomes shed light on interconnected biogeochemical processes in an aquifer system.</title>
        <authorList>
            <person name="Anantharaman K."/>
            <person name="Brown C.T."/>
            <person name="Hug L.A."/>
            <person name="Sharon I."/>
            <person name="Castelle C.J."/>
            <person name="Probst A.J."/>
            <person name="Thomas B.C."/>
            <person name="Singh A."/>
            <person name="Wilkins M.J."/>
            <person name="Karaoz U."/>
            <person name="Brodie E.L."/>
            <person name="Williams K.H."/>
            <person name="Hubbard S.S."/>
            <person name="Banfield J.F."/>
        </authorList>
    </citation>
    <scope>NUCLEOTIDE SEQUENCE [LARGE SCALE GENOMIC DNA]</scope>
</reference>
<dbReference type="FunFam" id="1.10.150.300:FF:000001">
    <property type="entry name" value="Ribosome-binding ATPase YchF"/>
    <property type="match status" value="1"/>
</dbReference>
<dbReference type="InterPro" id="IPR004396">
    <property type="entry name" value="ATPase_YchF/OLA1"/>
</dbReference>
<dbReference type="InterPro" id="IPR006073">
    <property type="entry name" value="GTP-bd"/>
</dbReference>
<keyword evidence="2" id="KW-0479">Metal-binding</keyword>
<dbReference type="NCBIfam" id="TIGR00092">
    <property type="entry name" value="redox-regulated ATPase YchF"/>
    <property type="match status" value="1"/>
</dbReference>
<evidence type="ECO:0000256" key="2">
    <source>
        <dbReference type="ARBA" id="ARBA00022723"/>
    </source>
</evidence>
<feature type="domain" description="TGS" evidence="8">
    <location>
        <begin position="285"/>
        <end position="368"/>
    </location>
</feature>
<accession>A0A1F7HA46</accession>
<dbReference type="Pfam" id="PF01926">
    <property type="entry name" value="MMR_HSR1"/>
    <property type="match status" value="1"/>
</dbReference>
<dbReference type="GO" id="GO:0005524">
    <property type="term" value="F:ATP binding"/>
    <property type="evidence" value="ECO:0007669"/>
    <property type="project" value="UniProtKB-UniRule"/>
</dbReference>